<feature type="region of interest" description="Disordered" evidence="1">
    <location>
        <begin position="15"/>
        <end position="34"/>
    </location>
</feature>
<evidence type="ECO:0000313" key="2">
    <source>
        <dbReference type="EMBL" id="KAA6381471.1"/>
    </source>
</evidence>
<feature type="compositionally biased region" description="Low complexity" evidence="1">
    <location>
        <begin position="237"/>
        <end position="261"/>
    </location>
</feature>
<feature type="compositionally biased region" description="Polar residues" evidence="1">
    <location>
        <begin position="57"/>
        <end position="74"/>
    </location>
</feature>
<feature type="region of interest" description="Disordered" evidence="1">
    <location>
        <begin position="50"/>
        <end position="78"/>
    </location>
</feature>
<feature type="region of interest" description="Disordered" evidence="1">
    <location>
        <begin position="218"/>
        <end position="351"/>
    </location>
</feature>
<feature type="compositionally biased region" description="Basic and acidic residues" evidence="1">
    <location>
        <begin position="269"/>
        <end position="293"/>
    </location>
</feature>
<organism evidence="2 3">
    <name type="scientific">Streblomastix strix</name>
    <dbReference type="NCBI Taxonomy" id="222440"/>
    <lineage>
        <taxon>Eukaryota</taxon>
        <taxon>Metamonada</taxon>
        <taxon>Preaxostyla</taxon>
        <taxon>Oxymonadida</taxon>
        <taxon>Streblomastigidae</taxon>
        <taxon>Streblomastix</taxon>
    </lineage>
</organism>
<dbReference type="EMBL" id="SNRW01007308">
    <property type="protein sequence ID" value="KAA6381471.1"/>
    <property type="molecule type" value="Genomic_DNA"/>
</dbReference>
<sequence>MITSTTVGAVFIKPNEISPSIEHPSEQKQDSINVGQTTIQLLEYDSQQKQKQYKELQPTQPVQQRYQPKKTTITEWEEDGGKKIIREEVSEEEQGNGQIKRLIKRQIRSKNDGSVKTQESPAVFQSQIEPKTELQQNQFQQQQSRPNQMVIVKTNQEEIFDVPKVQPDIVSEVESIYEEFIEEVVDGANLTLPSSASQMQKYPTNQLSSSQFKQLISNRSNNSQQSNTQKQREQKKYQQQPSSSRVGQSGSLSQASFSSPQPITPKSSHVKELRKEKELEKRKEKKKEQEKLNGRKKRKNKQCEKKKDSSKERKIDKKKFSGKLKDRDNNNKKKKDTIVQLNSGNLRNHQKKLKRNIEIRLKDLIKG</sequence>
<dbReference type="AlphaFoldDB" id="A0A5J4VFT5"/>
<proteinExistence type="predicted"/>
<accession>A0A5J4VFT5</accession>
<dbReference type="Proteomes" id="UP000324800">
    <property type="component" value="Unassembled WGS sequence"/>
</dbReference>
<feature type="compositionally biased region" description="Basic and acidic residues" evidence="1">
    <location>
        <begin position="301"/>
        <end position="331"/>
    </location>
</feature>
<protein>
    <submittedName>
        <fullName evidence="2">Uncharacterized protein</fullName>
    </submittedName>
</protein>
<name>A0A5J4VFT5_9EUKA</name>
<feature type="compositionally biased region" description="Low complexity" evidence="1">
    <location>
        <begin position="218"/>
        <end position="229"/>
    </location>
</feature>
<gene>
    <name evidence="2" type="ORF">EZS28_023002</name>
</gene>
<evidence type="ECO:0000313" key="3">
    <source>
        <dbReference type="Proteomes" id="UP000324800"/>
    </source>
</evidence>
<reference evidence="2 3" key="1">
    <citation type="submission" date="2019-03" db="EMBL/GenBank/DDBJ databases">
        <title>Single cell metagenomics reveals metabolic interactions within the superorganism composed of flagellate Streblomastix strix and complex community of Bacteroidetes bacteria on its surface.</title>
        <authorList>
            <person name="Treitli S.C."/>
            <person name="Kolisko M."/>
            <person name="Husnik F."/>
            <person name="Keeling P."/>
            <person name="Hampl V."/>
        </authorList>
    </citation>
    <scope>NUCLEOTIDE SEQUENCE [LARGE SCALE GENOMIC DNA]</scope>
    <source>
        <strain evidence="2">ST1C</strain>
    </source>
</reference>
<comment type="caution">
    <text evidence="2">The sequence shown here is derived from an EMBL/GenBank/DDBJ whole genome shotgun (WGS) entry which is preliminary data.</text>
</comment>
<evidence type="ECO:0000256" key="1">
    <source>
        <dbReference type="SAM" id="MobiDB-lite"/>
    </source>
</evidence>